<evidence type="ECO:0000259" key="14">
    <source>
        <dbReference type="PROSITE" id="PS51099"/>
    </source>
</evidence>
<dbReference type="FunFam" id="3.40.50.2300:FF:000014">
    <property type="entry name" value="PTS system fructose-like transporter subunit IIB"/>
    <property type="match status" value="1"/>
</dbReference>
<sequence length="660" mass="68993">MKIQDLLRKDVMLLDLQATEKKAVIEEMIQSLVDHGYVTDFETFKEGILAREALTSTGLGDGIAMPHSKNTAVKEATVLFAKSNKGVDYESLDGQPTDLFFMIAAPEGANDTHLAALAELSQYLMKDGFADKLRQVTSPDQVIELFDQASEKVEEPAVVEPANEGGDFLVAVTACTTGIAHTYMAQEALQKVAAEMGVGIKVETNGASGVGNKLTAEDIKNAKAVIIAADKAVEMNRFDGKPLIKRPVADGIRKTEELINLALSGNAEVYKAANGGAVEENNEKLSLGAAFYKHLMSGVSQMLPFVIGGGIMIAISFLLDQGVPKDQLSHLGNYNGLSALFNQIGGAAFGFMVPVLAAYIAYSIAEKPGLVAGFVAGAIAKAGIAYGNIPVYKDLADKTPEQVQEILKSLAESQVSSGFLGALVGGFLAGGIVLLLRKYIKVPRALEGVKSILLLPLLGVALTGFAMLAVNIPMSAINTALNDFLMSLSGTSAVILGLLVGGMMAVDMGGPVNKAAYTVGTLSLAESLTSGGSTVMAAVMAAGMVPPLAVFVATILFKNKFTEEERDSGITNIVMGLSFITEGAIPFGAADPARAIPSFIVGSALTGALVGLSGIKLMAPHGGIFVIGLTNNPILYLVYVLIGAVVSGIIFGYLRKPLKK</sequence>
<comment type="subcellular location">
    <subcellularLocation>
        <location evidence="1">Cell inner membrane</location>
        <topology evidence="1">Multi-pass membrane protein</topology>
    </subcellularLocation>
    <subcellularLocation>
        <location evidence="2">Cytoplasm</location>
    </subcellularLocation>
</comment>
<evidence type="ECO:0000259" key="13">
    <source>
        <dbReference type="PROSITE" id="PS51094"/>
    </source>
</evidence>
<dbReference type="CDD" id="cd05569">
    <property type="entry name" value="PTS_IIB_fructose"/>
    <property type="match status" value="1"/>
</dbReference>
<keyword evidence="11 12" id="KW-0472">Membrane</keyword>
<dbReference type="NCBIfam" id="TIGR00829">
    <property type="entry name" value="FRU"/>
    <property type="match status" value="1"/>
</dbReference>
<dbReference type="GO" id="GO:0005737">
    <property type="term" value="C:cytoplasm"/>
    <property type="evidence" value="ECO:0007669"/>
    <property type="project" value="UniProtKB-SubCell"/>
</dbReference>
<dbReference type="NCBIfam" id="TIGR00848">
    <property type="entry name" value="fruA"/>
    <property type="match status" value="1"/>
</dbReference>
<dbReference type="PROSITE" id="PS51094">
    <property type="entry name" value="PTS_EIIA_TYPE_2"/>
    <property type="match status" value="1"/>
</dbReference>
<evidence type="ECO:0000256" key="3">
    <source>
        <dbReference type="ARBA" id="ARBA00022448"/>
    </source>
</evidence>
<accession>F2CDD4</accession>
<gene>
    <name evidence="16" type="primary">fruA</name>
    <name evidence="16" type="ORF">HMPREF9391_0800</name>
</gene>
<evidence type="ECO:0000256" key="2">
    <source>
        <dbReference type="ARBA" id="ARBA00004496"/>
    </source>
</evidence>
<dbReference type="InterPro" id="IPR050864">
    <property type="entry name" value="Bacterial_PTS_Sugar_Transport"/>
</dbReference>
<feature type="transmembrane region" description="Helical" evidence="12">
    <location>
        <begin position="339"/>
        <end position="362"/>
    </location>
</feature>
<feature type="domain" description="PTS EIIA type-2" evidence="13">
    <location>
        <begin position="5"/>
        <end position="149"/>
    </location>
</feature>
<dbReference type="Pfam" id="PF02302">
    <property type="entry name" value="PTS_IIB"/>
    <property type="match status" value="1"/>
</dbReference>
<feature type="transmembrane region" description="Helical" evidence="12">
    <location>
        <begin position="302"/>
        <end position="319"/>
    </location>
</feature>
<dbReference type="InterPro" id="IPR003353">
    <property type="entry name" value="PTS_IIB_fruc"/>
</dbReference>
<dbReference type="InterPro" id="IPR004715">
    <property type="entry name" value="PTS_IIA_fruc"/>
</dbReference>
<evidence type="ECO:0000256" key="5">
    <source>
        <dbReference type="ARBA" id="ARBA00022553"/>
    </source>
</evidence>
<keyword evidence="8" id="KW-0598">Phosphotransferase system</keyword>
<comment type="caution">
    <text evidence="16">The sequence shown here is derived from an EMBL/GenBank/DDBJ whole genome shotgun (WGS) entry which is preliminary data.</text>
</comment>
<feature type="transmembrane region" description="Helical" evidence="12">
    <location>
        <begin position="599"/>
        <end position="619"/>
    </location>
</feature>
<feature type="transmembrane region" description="Helical" evidence="12">
    <location>
        <begin position="369"/>
        <end position="389"/>
    </location>
</feature>
<feature type="transmembrane region" description="Helical" evidence="12">
    <location>
        <begin position="634"/>
        <end position="654"/>
    </location>
</feature>
<evidence type="ECO:0000313" key="17">
    <source>
        <dbReference type="Proteomes" id="UP000004826"/>
    </source>
</evidence>
<evidence type="ECO:0000259" key="15">
    <source>
        <dbReference type="PROSITE" id="PS51104"/>
    </source>
</evidence>
<evidence type="ECO:0000256" key="12">
    <source>
        <dbReference type="SAM" id="Phobius"/>
    </source>
</evidence>
<evidence type="ECO:0000313" key="16">
    <source>
        <dbReference type="EMBL" id="EGF19574.1"/>
    </source>
</evidence>
<organism evidence="16 17">
    <name type="scientific">Streptococcus sanguinis SK408</name>
    <dbReference type="NCBI Taxonomy" id="888818"/>
    <lineage>
        <taxon>Bacteria</taxon>
        <taxon>Bacillati</taxon>
        <taxon>Bacillota</taxon>
        <taxon>Bacilli</taxon>
        <taxon>Lactobacillales</taxon>
        <taxon>Streptococcaceae</taxon>
        <taxon>Streptococcus</taxon>
    </lineage>
</organism>
<dbReference type="GO" id="GO:0022877">
    <property type="term" value="F:protein-N(PI)-phosphohistidine-fructose phosphotransferase system transporter activity"/>
    <property type="evidence" value="ECO:0007669"/>
    <property type="project" value="InterPro"/>
</dbReference>
<dbReference type="SUPFAM" id="SSF52794">
    <property type="entry name" value="PTS system IIB component-like"/>
    <property type="match status" value="1"/>
</dbReference>
<reference evidence="16 17" key="1">
    <citation type="submission" date="2011-02" db="EMBL/GenBank/DDBJ databases">
        <authorList>
            <person name="Muzny D."/>
            <person name="Qin X."/>
            <person name="Deng J."/>
            <person name="Jiang H."/>
            <person name="Liu Y."/>
            <person name="Qu J."/>
            <person name="Song X.-Z."/>
            <person name="Zhang L."/>
            <person name="Thornton R."/>
            <person name="Coyle M."/>
            <person name="Francisco L."/>
            <person name="Jackson L."/>
            <person name="Javaid M."/>
            <person name="Korchina V."/>
            <person name="Kovar C."/>
            <person name="Mata R."/>
            <person name="Mathew T."/>
            <person name="Ngo R."/>
            <person name="Nguyen L."/>
            <person name="Nguyen N."/>
            <person name="Okwuonu G."/>
            <person name="Ongeri F."/>
            <person name="Pham C."/>
            <person name="Simmons D."/>
            <person name="Wilczek-Boney K."/>
            <person name="Hale W."/>
            <person name="Jakkamsetti A."/>
            <person name="Pham P."/>
            <person name="Ruth R."/>
            <person name="San Lucas F."/>
            <person name="Warren J."/>
            <person name="Zhang J."/>
            <person name="Zhao Z."/>
            <person name="Zhou C."/>
            <person name="Zhu D."/>
            <person name="Lee S."/>
            <person name="Bess C."/>
            <person name="Blankenburg K."/>
            <person name="Forbes L."/>
            <person name="Fu Q."/>
            <person name="Gubbala S."/>
            <person name="Hirani K."/>
            <person name="Jayaseelan J.C."/>
            <person name="Lara F."/>
            <person name="Munidasa M."/>
            <person name="Palculict T."/>
            <person name="Patil S."/>
            <person name="Pu L.-L."/>
            <person name="Saada N."/>
            <person name="Tang L."/>
            <person name="Weissenberger G."/>
            <person name="Zhu Y."/>
            <person name="Hemphill L."/>
            <person name="Shang Y."/>
            <person name="Youmans B."/>
            <person name="Ayvaz T."/>
            <person name="Ross M."/>
            <person name="Santibanez J."/>
            <person name="Aqrawi P."/>
            <person name="Gross S."/>
            <person name="Joshi V."/>
            <person name="Fowler G."/>
            <person name="Nazareth L."/>
            <person name="Reid J."/>
            <person name="Worley K."/>
            <person name="Petrosino J."/>
            <person name="Highlander S."/>
            <person name="Gibbs R."/>
        </authorList>
    </citation>
    <scope>NUCLEOTIDE SEQUENCE [LARGE SCALE GENOMIC DNA]</scope>
    <source>
        <strain evidence="16 17">SK408</strain>
    </source>
</reference>
<evidence type="ECO:0000256" key="11">
    <source>
        <dbReference type="ARBA" id="ARBA00023136"/>
    </source>
</evidence>
<dbReference type="PANTHER" id="PTHR30505">
    <property type="entry name" value="FRUCTOSE-LIKE PERMEASE"/>
    <property type="match status" value="1"/>
</dbReference>
<dbReference type="Pfam" id="PF02378">
    <property type="entry name" value="PTS_EIIC"/>
    <property type="match status" value="1"/>
</dbReference>
<keyword evidence="4" id="KW-1003">Cell membrane</keyword>
<dbReference type="FunFam" id="3.40.930.10:FF:000009">
    <property type="entry name" value="PTS system, fructose specific IIABC component"/>
    <property type="match status" value="1"/>
</dbReference>
<dbReference type="InterPro" id="IPR013011">
    <property type="entry name" value="PTS_EIIB_2"/>
</dbReference>
<keyword evidence="9 12" id="KW-0812">Transmembrane</keyword>
<proteinExistence type="predicted"/>
<dbReference type="EC" id="2.7.1.69" evidence="16"/>
<evidence type="ECO:0000256" key="7">
    <source>
        <dbReference type="ARBA" id="ARBA00022679"/>
    </source>
</evidence>
<evidence type="ECO:0000256" key="1">
    <source>
        <dbReference type="ARBA" id="ARBA00004429"/>
    </source>
</evidence>
<keyword evidence="5" id="KW-0597">Phosphoprotein</keyword>
<dbReference type="PROSITE" id="PS51099">
    <property type="entry name" value="PTS_EIIB_TYPE_2"/>
    <property type="match status" value="1"/>
</dbReference>
<dbReference type="InterPro" id="IPR016152">
    <property type="entry name" value="PTrfase/Anion_transptr"/>
</dbReference>
<protein>
    <submittedName>
        <fullName evidence="16">PTS system protein, fructose specific II ABC component</fullName>
        <ecNumber evidence="16">2.7.1.69</ecNumber>
    </submittedName>
</protein>
<dbReference type="InterPro" id="IPR002178">
    <property type="entry name" value="PTS_EIIA_type-2_dom"/>
</dbReference>
<evidence type="ECO:0000256" key="10">
    <source>
        <dbReference type="ARBA" id="ARBA00022989"/>
    </source>
</evidence>
<keyword evidence="7 16" id="KW-0808">Transferase</keyword>
<feature type="transmembrane region" description="Helical" evidence="12">
    <location>
        <begin position="419"/>
        <end position="440"/>
    </location>
</feature>
<evidence type="ECO:0000256" key="8">
    <source>
        <dbReference type="ARBA" id="ARBA00022683"/>
    </source>
</evidence>
<dbReference type="Gene3D" id="3.40.50.2300">
    <property type="match status" value="1"/>
</dbReference>
<dbReference type="InterPro" id="IPR003501">
    <property type="entry name" value="PTS_EIIB_2/3"/>
</dbReference>
<name>F2CDD4_STRSA</name>
<keyword evidence="10 12" id="KW-1133">Transmembrane helix</keyword>
<dbReference type="Pfam" id="PF00359">
    <property type="entry name" value="PTS_EIIA_2"/>
    <property type="match status" value="1"/>
</dbReference>
<keyword evidence="3" id="KW-0813">Transport</keyword>
<dbReference type="GO" id="GO:0005351">
    <property type="term" value="F:carbohydrate:proton symporter activity"/>
    <property type="evidence" value="ECO:0007669"/>
    <property type="project" value="InterPro"/>
</dbReference>
<evidence type="ECO:0000256" key="4">
    <source>
        <dbReference type="ARBA" id="ARBA00022475"/>
    </source>
</evidence>
<dbReference type="RefSeq" id="WP_002917321.1">
    <property type="nucleotide sequence ID" value="NZ_GL878559.1"/>
</dbReference>
<evidence type="ECO:0000256" key="9">
    <source>
        <dbReference type="ARBA" id="ARBA00022692"/>
    </source>
</evidence>
<dbReference type="CDD" id="cd00211">
    <property type="entry name" value="PTS_IIA_fru"/>
    <property type="match status" value="1"/>
</dbReference>
<dbReference type="Proteomes" id="UP000004826">
    <property type="component" value="Unassembled WGS sequence"/>
</dbReference>
<dbReference type="PANTHER" id="PTHR30505:SF28">
    <property type="entry name" value="PTS SYSTEM 2-O-ALPHA-MANNOSYL-D-GLYCERATE-SPECIFIC EIIABC COMPONENT"/>
    <property type="match status" value="1"/>
</dbReference>
<dbReference type="NCBIfam" id="TIGR01427">
    <property type="entry name" value="PTS_IIC_fructo"/>
    <property type="match status" value="1"/>
</dbReference>
<dbReference type="GO" id="GO:0009401">
    <property type="term" value="P:phosphoenolpyruvate-dependent sugar phosphotransferase system"/>
    <property type="evidence" value="ECO:0007669"/>
    <property type="project" value="UniProtKB-KW"/>
</dbReference>
<dbReference type="PROSITE" id="PS51104">
    <property type="entry name" value="PTS_EIIC_TYPE_2"/>
    <property type="match status" value="1"/>
</dbReference>
<dbReference type="InterPro" id="IPR036095">
    <property type="entry name" value="PTS_EIIB-like_sf"/>
</dbReference>
<feature type="transmembrane region" description="Helical" evidence="12">
    <location>
        <begin position="452"/>
        <end position="472"/>
    </location>
</feature>
<feature type="domain" description="PTS EIIB type-2" evidence="14">
    <location>
        <begin position="169"/>
        <end position="264"/>
    </location>
</feature>
<dbReference type="SUPFAM" id="SSF55804">
    <property type="entry name" value="Phoshotransferase/anion transport protein"/>
    <property type="match status" value="1"/>
</dbReference>
<dbReference type="EMBL" id="AFBE01000005">
    <property type="protein sequence ID" value="EGF19574.1"/>
    <property type="molecule type" value="Genomic_DNA"/>
</dbReference>
<keyword evidence="6" id="KW-0762">Sugar transport</keyword>
<feature type="domain" description="PTS EIIC type-2" evidence="15">
    <location>
        <begin position="291"/>
        <end position="660"/>
    </location>
</feature>
<dbReference type="HOGENOM" id="CLU_013155_1_0_9"/>
<dbReference type="GO" id="GO:0090563">
    <property type="term" value="F:protein-phosphocysteine-sugar phosphotransferase activity"/>
    <property type="evidence" value="ECO:0007669"/>
    <property type="project" value="TreeGrafter"/>
</dbReference>
<feature type="transmembrane region" description="Helical" evidence="12">
    <location>
        <begin position="569"/>
        <end position="587"/>
    </location>
</feature>
<dbReference type="AlphaFoldDB" id="F2CDD4"/>
<dbReference type="GO" id="GO:0005886">
    <property type="term" value="C:plasma membrane"/>
    <property type="evidence" value="ECO:0007669"/>
    <property type="project" value="UniProtKB-SubCell"/>
</dbReference>
<dbReference type="PATRIC" id="fig|888818.3.peg.769"/>
<feature type="transmembrane region" description="Helical" evidence="12">
    <location>
        <begin position="535"/>
        <end position="557"/>
    </location>
</feature>
<dbReference type="InterPro" id="IPR006327">
    <property type="entry name" value="PTS_IIC_fruc"/>
</dbReference>
<dbReference type="InterPro" id="IPR013014">
    <property type="entry name" value="PTS_EIIC_2"/>
</dbReference>
<dbReference type="Gene3D" id="3.40.930.10">
    <property type="entry name" value="Mannitol-specific EII, Chain A"/>
    <property type="match status" value="1"/>
</dbReference>
<evidence type="ECO:0000256" key="6">
    <source>
        <dbReference type="ARBA" id="ARBA00022597"/>
    </source>
</evidence>
<dbReference type="InterPro" id="IPR003352">
    <property type="entry name" value="PTS_EIIC"/>
</dbReference>
<feature type="transmembrane region" description="Helical" evidence="12">
    <location>
        <begin position="484"/>
        <end position="506"/>
    </location>
</feature>